<dbReference type="AlphaFoldDB" id="A0A7X9FUI7"/>
<accession>A0A7X9FUI7</accession>
<reference evidence="1 2" key="1">
    <citation type="journal article" date="2020" name="Biotechnol. Biofuels">
        <title>New insights from the biogas microbiome by comprehensive genome-resolved metagenomics of nearly 1600 species originating from multiple anaerobic digesters.</title>
        <authorList>
            <person name="Campanaro S."/>
            <person name="Treu L."/>
            <person name="Rodriguez-R L.M."/>
            <person name="Kovalovszki A."/>
            <person name="Ziels R.M."/>
            <person name="Maus I."/>
            <person name="Zhu X."/>
            <person name="Kougias P.G."/>
            <person name="Basile A."/>
            <person name="Luo G."/>
            <person name="Schluter A."/>
            <person name="Konstantinidis K.T."/>
            <person name="Angelidaki I."/>
        </authorList>
    </citation>
    <scope>NUCLEOTIDE SEQUENCE [LARGE SCALE GENOMIC DNA]</scope>
    <source>
        <strain evidence="1">AS27yjCOA_65</strain>
    </source>
</reference>
<comment type="caution">
    <text evidence="1">The sequence shown here is derived from an EMBL/GenBank/DDBJ whole genome shotgun (WGS) entry which is preliminary data.</text>
</comment>
<protein>
    <submittedName>
        <fullName evidence="1">Uncharacterized protein</fullName>
    </submittedName>
</protein>
<dbReference type="EMBL" id="JAAZON010000678">
    <property type="protein sequence ID" value="NMC64462.1"/>
    <property type="molecule type" value="Genomic_DNA"/>
</dbReference>
<sequence>MISHSSNILLNESRGADLTRSSFGQFHQSLVKSGKIALPETFVNAIAPRLGLSEQRVSNLLSLPYHFVVESIHSASRKNIDKIERRIEAMDTYGDEPLVDVDYTDDQDDLWAPNFVRQ</sequence>
<name>A0A7X9FUI7_9DELT</name>
<organism evidence="1 2">
    <name type="scientific">SAR324 cluster bacterium</name>
    <dbReference type="NCBI Taxonomy" id="2024889"/>
    <lineage>
        <taxon>Bacteria</taxon>
        <taxon>Deltaproteobacteria</taxon>
        <taxon>SAR324 cluster</taxon>
    </lineage>
</organism>
<evidence type="ECO:0000313" key="2">
    <source>
        <dbReference type="Proteomes" id="UP000524246"/>
    </source>
</evidence>
<proteinExistence type="predicted"/>
<gene>
    <name evidence="1" type="ORF">GYA55_14955</name>
</gene>
<evidence type="ECO:0000313" key="1">
    <source>
        <dbReference type="EMBL" id="NMC64462.1"/>
    </source>
</evidence>
<dbReference type="Proteomes" id="UP000524246">
    <property type="component" value="Unassembled WGS sequence"/>
</dbReference>